<dbReference type="EMBL" id="AP018203">
    <property type="protein sequence ID" value="BAY53384.1"/>
    <property type="molecule type" value="Genomic_DNA"/>
</dbReference>
<evidence type="ECO:0000313" key="3">
    <source>
        <dbReference type="Proteomes" id="UP000217895"/>
    </source>
</evidence>
<dbReference type="AlphaFoldDB" id="A0A1Z4J9E7"/>
<protein>
    <submittedName>
        <fullName evidence="2">Uncharacterized protein</fullName>
    </submittedName>
</protein>
<keyword evidence="1" id="KW-1133">Transmembrane helix</keyword>
<organism evidence="2 3">
    <name type="scientific">Leptolyngbya boryana NIES-2135</name>
    <dbReference type="NCBI Taxonomy" id="1973484"/>
    <lineage>
        <taxon>Bacteria</taxon>
        <taxon>Bacillati</taxon>
        <taxon>Cyanobacteriota</taxon>
        <taxon>Cyanophyceae</taxon>
        <taxon>Leptolyngbyales</taxon>
        <taxon>Leptolyngbyaceae</taxon>
        <taxon>Leptolyngbya group</taxon>
        <taxon>Leptolyngbya</taxon>
    </lineage>
</organism>
<accession>A0A1Z4J9E7</accession>
<keyword evidence="1" id="KW-0812">Transmembrane</keyword>
<feature type="transmembrane region" description="Helical" evidence="1">
    <location>
        <begin position="6"/>
        <end position="24"/>
    </location>
</feature>
<feature type="transmembrane region" description="Helical" evidence="1">
    <location>
        <begin position="31"/>
        <end position="48"/>
    </location>
</feature>
<keyword evidence="1" id="KW-0472">Membrane</keyword>
<name>A0A1Z4J9E7_LEPBY</name>
<evidence type="ECO:0000256" key="1">
    <source>
        <dbReference type="SAM" id="Phobius"/>
    </source>
</evidence>
<evidence type="ECO:0000313" key="2">
    <source>
        <dbReference type="EMBL" id="BAY53384.1"/>
    </source>
</evidence>
<proteinExistence type="predicted"/>
<gene>
    <name evidence="2" type="ORF">NIES2135_01890</name>
</gene>
<keyword evidence="3" id="KW-1185">Reference proteome</keyword>
<reference evidence="2 3" key="1">
    <citation type="submission" date="2017-06" db="EMBL/GenBank/DDBJ databases">
        <title>Genome sequencing of cyanobaciteial culture collection at National Institute for Environmental Studies (NIES).</title>
        <authorList>
            <person name="Hirose Y."/>
            <person name="Shimura Y."/>
            <person name="Fujisawa T."/>
            <person name="Nakamura Y."/>
            <person name="Kawachi M."/>
        </authorList>
    </citation>
    <scope>NUCLEOTIDE SEQUENCE [LARGE SCALE GENOMIC DNA]</scope>
    <source>
        <strain evidence="2 3">NIES-2135</strain>
    </source>
</reference>
<dbReference type="Proteomes" id="UP000217895">
    <property type="component" value="Chromosome"/>
</dbReference>
<sequence length="69" mass="7611">MNLFLLIGSIVITVLVFLWLVRVLKATLKTALLIAAIVFALQFFGIGSDKILAEVEQIVRSLWSLLPGN</sequence>